<dbReference type="GO" id="GO:0046872">
    <property type="term" value="F:metal ion binding"/>
    <property type="evidence" value="ECO:0007669"/>
    <property type="project" value="UniProtKB-KW"/>
</dbReference>
<dbReference type="GO" id="GO:0004659">
    <property type="term" value="F:prenyltransferase activity"/>
    <property type="evidence" value="ECO:0007669"/>
    <property type="project" value="InterPro"/>
</dbReference>
<organism evidence="7">
    <name type="scientific">uncultured myxobacterium HF0200_05J13</name>
    <dbReference type="NCBI Taxonomy" id="723557"/>
    <lineage>
        <taxon>Bacteria</taxon>
        <taxon>Pseudomonadati</taxon>
        <taxon>Myxococcota</taxon>
        <taxon>Myxococcia</taxon>
        <taxon>Myxococcales</taxon>
        <taxon>environmental samples</taxon>
    </lineage>
</organism>
<protein>
    <submittedName>
        <fullName evidence="7">Geranylgeranyl pyrophosphate synthase</fullName>
    </submittedName>
</protein>
<evidence type="ECO:0000256" key="2">
    <source>
        <dbReference type="ARBA" id="ARBA00006706"/>
    </source>
</evidence>
<dbReference type="Gene3D" id="1.10.600.10">
    <property type="entry name" value="Farnesyl Diphosphate Synthase"/>
    <property type="match status" value="1"/>
</dbReference>
<evidence type="ECO:0000256" key="1">
    <source>
        <dbReference type="ARBA" id="ARBA00001946"/>
    </source>
</evidence>
<dbReference type="PANTHER" id="PTHR12001:SF69">
    <property type="entry name" value="ALL TRANS-POLYPRENYL-DIPHOSPHATE SYNTHASE PDSS1"/>
    <property type="match status" value="1"/>
</dbReference>
<sequence>MVRASRYAGRDTLTARLIEIRTWLQDDLATLEREIIAPLPEVTDLGQRAAVHLLGLPGKRVRPLCVVLAARAGGAPFNEAVKQLAIACELVHSATLLHDDVLDEGSERRGAVAARLAYGNSASVLGGDYLLVDALRRVYKTGEHGLLSDLMDVIDGMVKAEVAQLERRGKFDADRDAYLEIIYGKTAAIFEWGLRAGGIAGGLSEEAAQGLGKYGAAIGMAFQVVDDILDLAGESEVIGKDSLVDIKEGKLTWPLIIACEREPSIEVCLREIACTPEALDETYAKSLRQRILDTGALDEARRRARLCAEQAQQALDSVPASKSRDALSTVIEAVVNRGL</sequence>
<dbReference type="InterPro" id="IPR008949">
    <property type="entry name" value="Isoprenoid_synthase_dom_sf"/>
</dbReference>
<dbReference type="InterPro" id="IPR033749">
    <property type="entry name" value="Polyprenyl_synt_CS"/>
</dbReference>
<proteinExistence type="inferred from homology"/>
<keyword evidence="5" id="KW-0460">Magnesium</keyword>
<keyword evidence="3 6" id="KW-0808">Transferase</keyword>
<dbReference type="PANTHER" id="PTHR12001">
    <property type="entry name" value="GERANYLGERANYL PYROPHOSPHATE SYNTHASE"/>
    <property type="match status" value="1"/>
</dbReference>
<dbReference type="PROSITE" id="PS00723">
    <property type="entry name" value="POLYPRENYL_SYNTHASE_1"/>
    <property type="match status" value="1"/>
</dbReference>
<keyword evidence="4" id="KW-0479">Metal-binding</keyword>
<evidence type="ECO:0000256" key="6">
    <source>
        <dbReference type="RuleBase" id="RU004466"/>
    </source>
</evidence>
<comment type="cofactor">
    <cofactor evidence="1">
        <name>Mg(2+)</name>
        <dbReference type="ChEBI" id="CHEBI:18420"/>
    </cofactor>
</comment>
<dbReference type="AlphaFoldDB" id="E7C3M6"/>
<name>E7C3M6_9BACT</name>
<evidence type="ECO:0000256" key="5">
    <source>
        <dbReference type="ARBA" id="ARBA00022842"/>
    </source>
</evidence>
<comment type="similarity">
    <text evidence="2 6">Belongs to the FPP/GGPP synthase family.</text>
</comment>
<evidence type="ECO:0000313" key="7">
    <source>
        <dbReference type="EMBL" id="ADI22050.1"/>
    </source>
</evidence>
<evidence type="ECO:0000256" key="3">
    <source>
        <dbReference type="ARBA" id="ARBA00022679"/>
    </source>
</evidence>
<reference evidence="7" key="1">
    <citation type="submission" date="2010-01" db="EMBL/GenBank/DDBJ databases">
        <title>Genome fragments of uncultured bacteria from the North Pacific subtropical Gyre.</title>
        <authorList>
            <person name="Pham V.D."/>
            <person name="Delong E.F."/>
        </authorList>
    </citation>
    <scope>NUCLEOTIDE SEQUENCE</scope>
</reference>
<dbReference type="SFLD" id="SFLDS00005">
    <property type="entry name" value="Isoprenoid_Synthase_Type_I"/>
    <property type="match status" value="1"/>
</dbReference>
<dbReference type="EMBL" id="GU567973">
    <property type="protein sequence ID" value="ADI22050.1"/>
    <property type="molecule type" value="Genomic_DNA"/>
</dbReference>
<accession>E7C3M6</accession>
<dbReference type="SUPFAM" id="SSF48576">
    <property type="entry name" value="Terpenoid synthases"/>
    <property type="match status" value="1"/>
</dbReference>
<dbReference type="CDD" id="cd00685">
    <property type="entry name" value="Trans_IPPS_HT"/>
    <property type="match status" value="1"/>
</dbReference>
<dbReference type="InterPro" id="IPR000092">
    <property type="entry name" value="Polyprenyl_synt"/>
</dbReference>
<dbReference type="PROSITE" id="PS00444">
    <property type="entry name" value="POLYPRENYL_SYNTHASE_2"/>
    <property type="match status" value="1"/>
</dbReference>
<dbReference type="GO" id="GO:0008299">
    <property type="term" value="P:isoprenoid biosynthetic process"/>
    <property type="evidence" value="ECO:0007669"/>
    <property type="project" value="InterPro"/>
</dbReference>
<evidence type="ECO:0000256" key="4">
    <source>
        <dbReference type="ARBA" id="ARBA00022723"/>
    </source>
</evidence>
<dbReference type="Pfam" id="PF00348">
    <property type="entry name" value="polyprenyl_synt"/>
    <property type="match status" value="1"/>
</dbReference>